<sequence length="121" mass="12634">MTSNAEWLLVAGSQFLNKPAPNNDQTECGRIFSELVKTAATAAPEVAADADELLSMLGKPHATAEEQDRMIVLAVLLGSALPESAVNAADFAILKVMRPGVGLDLRYIATGALPASSTSTH</sequence>
<keyword evidence="2" id="KW-1185">Reference proteome</keyword>
<protein>
    <submittedName>
        <fullName evidence="1">Uncharacterized protein</fullName>
    </submittedName>
</protein>
<proteinExistence type="predicted"/>
<reference evidence="1 2" key="1">
    <citation type="submission" date="2020-05" db="EMBL/GenBank/DDBJ databases">
        <title>Ramlibacter rhizophilus sp. nov., isolated from rhizosphere soil of national flower Mugunghwa from South Korea.</title>
        <authorList>
            <person name="Zheng-Fei Y."/>
            <person name="Huan T."/>
        </authorList>
    </citation>
    <scope>NUCLEOTIDE SEQUENCE [LARGE SCALE GENOMIC DNA]</scope>
    <source>
        <strain evidence="1 2">H242</strain>
    </source>
</reference>
<organism evidence="1 2">
    <name type="scientific">Ramlibacter terrae</name>
    <dbReference type="NCBI Taxonomy" id="2732511"/>
    <lineage>
        <taxon>Bacteria</taxon>
        <taxon>Pseudomonadati</taxon>
        <taxon>Pseudomonadota</taxon>
        <taxon>Betaproteobacteria</taxon>
        <taxon>Burkholderiales</taxon>
        <taxon>Comamonadaceae</taxon>
        <taxon>Ramlibacter</taxon>
    </lineage>
</organism>
<dbReference type="Proteomes" id="UP000500826">
    <property type="component" value="Chromosome"/>
</dbReference>
<evidence type="ECO:0000313" key="1">
    <source>
        <dbReference type="EMBL" id="QJW84360.1"/>
    </source>
</evidence>
<name>A0ABX6P2M0_9BURK</name>
<dbReference type="EMBL" id="CP053418">
    <property type="protein sequence ID" value="QJW84360.1"/>
    <property type="molecule type" value="Genomic_DNA"/>
</dbReference>
<accession>A0ABX6P2M0</accession>
<gene>
    <name evidence="1" type="ORF">HK414_12985</name>
</gene>
<evidence type="ECO:0000313" key="2">
    <source>
        <dbReference type="Proteomes" id="UP000500826"/>
    </source>
</evidence>